<proteinExistence type="predicted"/>
<dbReference type="Gene3D" id="3.40.50.720">
    <property type="entry name" value="NAD(P)-binding Rossmann-like Domain"/>
    <property type="match status" value="1"/>
</dbReference>
<dbReference type="PANTHER" id="PTHR43157">
    <property type="entry name" value="PHOSPHATIDYLINOSITOL-GLYCAN BIOSYNTHESIS CLASS F PROTEIN-RELATED"/>
    <property type="match status" value="1"/>
</dbReference>
<dbReference type="InterPro" id="IPR002347">
    <property type="entry name" value="SDR_fam"/>
</dbReference>
<reference evidence="2" key="1">
    <citation type="journal article" date="2020" name="Stud. Mycol.">
        <title>101 Dothideomycetes genomes: a test case for predicting lifestyles and emergence of pathogens.</title>
        <authorList>
            <person name="Haridas S."/>
            <person name="Albert R."/>
            <person name="Binder M."/>
            <person name="Bloem J."/>
            <person name="Labutti K."/>
            <person name="Salamov A."/>
            <person name="Andreopoulos B."/>
            <person name="Baker S."/>
            <person name="Barry K."/>
            <person name="Bills G."/>
            <person name="Bluhm B."/>
            <person name="Cannon C."/>
            <person name="Castanera R."/>
            <person name="Culley D."/>
            <person name="Daum C."/>
            <person name="Ezra D."/>
            <person name="Gonzalez J."/>
            <person name="Henrissat B."/>
            <person name="Kuo A."/>
            <person name="Liang C."/>
            <person name="Lipzen A."/>
            <person name="Lutzoni F."/>
            <person name="Magnuson J."/>
            <person name="Mondo S."/>
            <person name="Nolan M."/>
            <person name="Ohm R."/>
            <person name="Pangilinan J."/>
            <person name="Park H.-J."/>
            <person name="Ramirez L."/>
            <person name="Alfaro M."/>
            <person name="Sun H."/>
            <person name="Tritt A."/>
            <person name="Yoshinaga Y."/>
            <person name="Zwiers L.-H."/>
            <person name="Turgeon B."/>
            <person name="Goodwin S."/>
            <person name="Spatafora J."/>
            <person name="Crous P."/>
            <person name="Grigoriev I."/>
        </authorList>
    </citation>
    <scope>NUCLEOTIDE SEQUENCE</scope>
    <source>
        <strain evidence="2">CBS 122681</strain>
    </source>
</reference>
<keyword evidence="1" id="KW-0560">Oxidoreductase</keyword>
<gene>
    <name evidence="2" type="ORF">K491DRAFT_704336</name>
</gene>
<keyword evidence="3" id="KW-1185">Reference proteome</keyword>
<evidence type="ECO:0000256" key="1">
    <source>
        <dbReference type="ARBA" id="ARBA00023002"/>
    </source>
</evidence>
<dbReference type="PANTHER" id="PTHR43157:SF31">
    <property type="entry name" value="PHOSPHATIDYLINOSITOL-GLYCAN BIOSYNTHESIS CLASS F PROTEIN"/>
    <property type="match status" value="1"/>
</dbReference>
<dbReference type="Pfam" id="PF00106">
    <property type="entry name" value="adh_short"/>
    <property type="match status" value="1"/>
</dbReference>
<evidence type="ECO:0000313" key="2">
    <source>
        <dbReference type="EMBL" id="KAF2655951.1"/>
    </source>
</evidence>
<dbReference type="PRINTS" id="PR00081">
    <property type="entry name" value="GDHRDH"/>
</dbReference>
<dbReference type="OrthoDB" id="542013at2759"/>
<organism evidence="2 3">
    <name type="scientific">Lophiostoma macrostomum CBS 122681</name>
    <dbReference type="NCBI Taxonomy" id="1314788"/>
    <lineage>
        <taxon>Eukaryota</taxon>
        <taxon>Fungi</taxon>
        <taxon>Dikarya</taxon>
        <taxon>Ascomycota</taxon>
        <taxon>Pezizomycotina</taxon>
        <taxon>Dothideomycetes</taxon>
        <taxon>Pleosporomycetidae</taxon>
        <taxon>Pleosporales</taxon>
        <taxon>Lophiostomataceae</taxon>
        <taxon>Lophiostoma</taxon>
    </lineage>
</organism>
<dbReference type="EMBL" id="MU004342">
    <property type="protein sequence ID" value="KAF2655951.1"/>
    <property type="molecule type" value="Genomic_DNA"/>
</dbReference>
<evidence type="ECO:0000313" key="3">
    <source>
        <dbReference type="Proteomes" id="UP000799324"/>
    </source>
</evidence>
<sequence length="346" mass="38269">MPESEAHFHYWRTLLWSQWRFTPPCPTTSWVGKTVIVTGSNVGLGREAARHFARLGATKVILAARNVEATEKAKAWIERTTKCDAGVVECWPLDLCSYDSVKKFAARCETLVRLDCLLENAGVSKYRFRMAPSPALDELQMTTNVISTFLLALLLLPKLEETARAFDTQPHLSIVTSELHHQTTIPERKAVRSGKHASLLEALNDPKTASRSARYPVSKLFQVLLVRELTTRLASSHCPVIINCVNPGFCHSSLTRSFAPIAYIGKVLMRARSAEVGSRTLVHAASAGPISHGQYLSNCEVALVGNFVRTKEGHAVQQQVWEEVLGRLESIVPGIGKRVPEFSRGS</sequence>
<dbReference type="AlphaFoldDB" id="A0A6A6T9M5"/>
<dbReference type="SUPFAM" id="SSF51735">
    <property type="entry name" value="NAD(P)-binding Rossmann-fold domains"/>
    <property type="match status" value="1"/>
</dbReference>
<dbReference type="Proteomes" id="UP000799324">
    <property type="component" value="Unassembled WGS sequence"/>
</dbReference>
<name>A0A6A6T9M5_9PLEO</name>
<dbReference type="InterPro" id="IPR036291">
    <property type="entry name" value="NAD(P)-bd_dom_sf"/>
</dbReference>
<accession>A0A6A6T9M5</accession>
<dbReference type="GO" id="GO:0016491">
    <property type="term" value="F:oxidoreductase activity"/>
    <property type="evidence" value="ECO:0007669"/>
    <property type="project" value="UniProtKB-KW"/>
</dbReference>
<protein>
    <submittedName>
        <fullName evidence="2">NAD(P)-binding protein</fullName>
    </submittedName>
</protein>